<evidence type="ECO:0000256" key="3">
    <source>
        <dbReference type="ARBA" id="ARBA00022801"/>
    </source>
</evidence>
<evidence type="ECO:0000313" key="6">
    <source>
        <dbReference type="EMBL" id="PSS14881.1"/>
    </source>
</evidence>
<dbReference type="Proteomes" id="UP000241818">
    <property type="component" value="Unassembled WGS sequence"/>
</dbReference>
<keyword evidence="7" id="KW-1185">Reference proteome</keyword>
<dbReference type="InterPro" id="IPR001279">
    <property type="entry name" value="Metallo-B-lactamas"/>
</dbReference>
<dbReference type="SMART" id="SM00849">
    <property type="entry name" value="Lactamase_B"/>
    <property type="match status" value="1"/>
</dbReference>
<dbReference type="GO" id="GO:0016787">
    <property type="term" value="F:hydrolase activity"/>
    <property type="evidence" value="ECO:0007669"/>
    <property type="project" value="UniProtKB-KW"/>
</dbReference>
<keyword evidence="4" id="KW-0862">Zinc</keyword>
<evidence type="ECO:0000256" key="2">
    <source>
        <dbReference type="ARBA" id="ARBA00022723"/>
    </source>
</evidence>
<dbReference type="PANTHER" id="PTHR42978">
    <property type="entry name" value="QUORUM-QUENCHING LACTONASE YTNP-RELATED-RELATED"/>
    <property type="match status" value="1"/>
</dbReference>
<dbReference type="GO" id="GO:0046872">
    <property type="term" value="F:metal ion binding"/>
    <property type="evidence" value="ECO:0007669"/>
    <property type="project" value="UniProtKB-KW"/>
</dbReference>
<reference evidence="6 7" key="1">
    <citation type="journal article" date="2018" name="New Phytol.">
        <title>Comparative genomics and transcriptomics depict ericoid mycorrhizal fungi as versatile saprotrophs and plant mutualists.</title>
        <authorList>
            <person name="Martino E."/>
            <person name="Morin E."/>
            <person name="Grelet G.A."/>
            <person name="Kuo A."/>
            <person name="Kohler A."/>
            <person name="Daghino S."/>
            <person name="Barry K.W."/>
            <person name="Cichocki N."/>
            <person name="Clum A."/>
            <person name="Dockter R.B."/>
            <person name="Hainaut M."/>
            <person name="Kuo R.C."/>
            <person name="LaButti K."/>
            <person name="Lindahl B.D."/>
            <person name="Lindquist E.A."/>
            <person name="Lipzen A."/>
            <person name="Khouja H.R."/>
            <person name="Magnuson J."/>
            <person name="Murat C."/>
            <person name="Ohm R.A."/>
            <person name="Singer S.W."/>
            <person name="Spatafora J.W."/>
            <person name="Wang M."/>
            <person name="Veneault-Fourrey C."/>
            <person name="Henrissat B."/>
            <person name="Grigoriev I.V."/>
            <person name="Martin F.M."/>
            <person name="Perotto S."/>
        </authorList>
    </citation>
    <scope>NUCLEOTIDE SEQUENCE [LARGE SCALE GENOMIC DNA]</scope>
    <source>
        <strain evidence="6 7">ATCC 22711</strain>
    </source>
</reference>
<dbReference type="GeneID" id="36576888"/>
<protein>
    <recommendedName>
        <fullName evidence="5">Metallo-beta-lactamase domain-containing protein</fullName>
    </recommendedName>
</protein>
<evidence type="ECO:0000256" key="4">
    <source>
        <dbReference type="ARBA" id="ARBA00022833"/>
    </source>
</evidence>
<dbReference type="OrthoDB" id="10250730at2759"/>
<dbReference type="AlphaFoldDB" id="A0A2T3AXX1"/>
<name>A0A2T3AXX1_AMORE</name>
<sequence length="390" mass="43269">MGSLNTMAPNAPPTLRLPEGSQTCRVSIINTTCDLTCPPEYLVDPKIQGHEWLNLPTYSYHIKHDASGRELLFDLGCRKDWPNSVPEISSMLRARMPGFRVAKSVPSILAEGGVNVNNVEALVLSHWHFDHCGAPSELPKSVKMIVGPKFRETFLPGYPAKPDSPFHEADFEGREVIEVPFSDDLKIGQFQAHDYFGDGSFYVLNVPGHAVGHISALVRTTADTFVFLGGDVCHFTGVLRPTQFIPMPDQIPDETPLDKRIPRPCPCSAFLSSHPDQNNSRTTPFYKVGSGPGTFYINPPLAQESVHALMSFDASPNILITIAHDPTSLDVFPFFPNGTLNDWKEKGWKQAVHWGFVNELPYFGKTVREQLVDGLYIDGEMVRDLRLPGA</sequence>
<dbReference type="STRING" id="857342.A0A2T3AXX1"/>
<evidence type="ECO:0000256" key="1">
    <source>
        <dbReference type="ARBA" id="ARBA00007749"/>
    </source>
</evidence>
<dbReference type="EMBL" id="KZ679013">
    <property type="protein sequence ID" value="PSS14881.1"/>
    <property type="molecule type" value="Genomic_DNA"/>
</dbReference>
<proteinExistence type="inferred from homology"/>
<evidence type="ECO:0000259" key="5">
    <source>
        <dbReference type="SMART" id="SM00849"/>
    </source>
</evidence>
<comment type="similarity">
    <text evidence="1">Belongs to the metallo-beta-lactamase superfamily.</text>
</comment>
<keyword evidence="2" id="KW-0479">Metal-binding</keyword>
<dbReference type="InterPro" id="IPR051013">
    <property type="entry name" value="MBL_superfamily_lactonases"/>
</dbReference>
<keyword evidence="3" id="KW-0378">Hydrolase</keyword>
<dbReference type="RefSeq" id="XP_024719480.1">
    <property type="nucleotide sequence ID" value="XM_024868807.1"/>
</dbReference>
<dbReference type="Pfam" id="PF00753">
    <property type="entry name" value="Lactamase_B"/>
    <property type="match status" value="1"/>
</dbReference>
<accession>A0A2T3AXX1</accession>
<dbReference type="SUPFAM" id="SSF56281">
    <property type="entry name" value="Metallo-hydrolase/oxidoreductase"/>
    <property type="match status" value="1"/>
</dbReference>
<dbReference type="InterPro" id="IPR036866">
    <property type="entry name" value="RibonucZ/Hydroxyglut_hydro"/>
</dbReference>
<dbReference type="PANTHER" id="PTHR42978:SF5">
    <property type="entry name" value="METALLO-BETA-LACTAMASE DOMAIN-CONTAINING PROTEIN"/>
    <property type="match status" value="1"/>
</dbReference>
<feature type="domain" description="Metallo-beta-lactamase" evidence="5">
    <location>
        <begin position="56"/>
        <end position="274"/>
    </location>
</feature>
<dbReference type="CDD" id="cd07730">
    <property type="entry name" value="metallo-hydrolase-like_MBL-fold"/>
    <property type="match status" value="1"/>
</dbReference>
<gene>
    <name evidence="6" type="ORF">M430DRAFT_59575</name>
</gene>
<evidence type="ECO:0000313" key="7">
    <source>
        <dbReference type="Proteomes" id="UP000241818"/>
    </source>
</evidence>
<dbReference type="Gene3D" id="3.60.15.10">
    <property type="entry name" value="Ribonuclease Z/Hydroxyacylglutathione hydrolase-like"/>
    <property type="match status" value="1"/>
</dbReference>
<dbReference type="InParanoid" id="A0A2T3AXX1"/>
<organism evidence="6 7">
    <name type="scientific">Amorphotheca resinae ATCC 22711</name>
    <dbReference type="NCBI Taxonomy" id="857342"/>
    <lineage>
        <taxon>Eukaryota</taxon>
        <taxon>Fungi</taxon>
        <taxon>Dikarya</taxon>
        <taxon>Ascomycota</taxon>
        <taxon>Pezizomycotina</taxon>
        <taxon>Leotiomycetes</taxon>
        <taxon>Helotiales</taxon>
        <taxon>Amorphothecaceae</taxon>
        <taxon>Amorphotheca</taxon>
    </lineage>
</organism>